<comment type="catalytic activity">
    <reaction evidence="5">
        <text>Co-precorrin-5B + S-adenosyl-L-methionine = Co-precorrin-6A + S-adenosyl-L-homocysteine</text>
        <dbReference type="Rhea" id="RHEA:26285"/>
        <dbReference type="ChEBI" id="CHEBI:57856"/>
        <dbReference type="ChEBI" id="CHEBI:59789"/>
        <dbReference type="ChEBI" id="CHEBI:60063"/>
        <dbReference type="ChEBI" id="CHEBI:60064"/>
        <dbReference type="EC" id="2.1.1.195"/>
    </reaction>
</comment>
<comment type="similarity">
    <text evidence="5">Belongs to the CbiD family.</text>
</comment>
<gene>
    <name evidence="5 7" type="primary">cbiD</name>
    <name evidence="7" type="ORF">KILIM_040_00490</name>
</gene>
<keyword evidence="2 5" id="KW-0489">Methyltransferase</keyword>
<dbReference type="EMBL" id="BAHD01000040">
    <property type="protein sequence ID" value="GAB96540.1"/>
    <property type="molecule type" value="Genomic_DNA"/>
</dbReference>
<reference evidence="7 8" key="1">
    <citation type="submission" date="2012-08" db="EMBL/GenBank/DDBJ databases">
        <title>Whole genome shotgun sequence of Kineosphaera limosa NBRC 100340.</title>
        <authorList>
            <person name="Yoshida I."/>
            <person name="Isaki S."/>
            <person name="Hosoyama A."/>
            <person name="Tsuchikane K."/>
            <person name="Katsumata H."/>
            <person name="Ando Y."/>
            <person name="Ohji S."/>
            <person name="Hamada M."/>
            <person name="Tamura T."/>
            <person name="Yamazoe A."/>
            <person name="Yamazaki S."/>
            <person name="Fujita N."/>
        </authorList>
    </citation>
    <scope>NUCLEOTIDE SEQUENCE [LARGE SCALE GENOMIC DNA]</scope>
    <source>
        <strain evidence="7 8">NBRC 100340</strain>
    </source>
</reference>
<dbReference type="GO" id="GO:0019251">
    <property type="term" value="P:anaerobic cobalamin biosynthetic process"/>
    <property type="evidence" value="ECO:0007669"/>
    <property type="project" value="UniProtKB-UniRule"/>
</dbReference>
<dbReference type="HAMAP" id="MF_00787">
    <property type="entry name" value="CbiD"/>
    <property type="match status" value="1"/>
</dbReference>
<dbReference type="SUPFAM" id="SSF111342">
    <property type="entry name" value="CbiD-like"/>
    <property type="match status" value="1"/>
</dbReference>
<dbReference type="UniPathway" id="UPA00148">
    <property type="reaction ID" value="UER00227"/>
</dbReference>
<feature type="region of interest" description="Disordered" evidence="6">
    <location>
        <begin position="1"/>
        <end position="53"/>
    </location>
</feature>
<keyword evidence="1 5" id="KW-0169">Cobalamin biosynthesis</keyword>
<evidence type="ECO:0000256" key="3">
    <source>
        <dbReference type="ARBA" id="ARBA00022679"/>
    </source>
</evidence>
<evidence type="ECO:0000256" key="2">
    <source>
        <dbReference type="ARBA" id="ARBA00022603"/>
    </source>
</evidence>
<dbReference type="Proteomes" id="UP000008366">
    <property type="component" value="Unassembled WGS sequence"/>
</dbReference>
<keyword evidence="3 5" id="KW-0808">Transferase</keyword>
<dbReference type="GO" id="GO:0032259">
    <property type="term" value="P:methylation"/>
    <property type="evidence" value="ECO:0007669"/>
    <property type="project" value="UniProtKB-KW"/>
</dbReference>
<dbReference type="NCBIfam" id="NF000849">
    <property type="entry name" value="PRK00075.1-1"/>
    <property type="match status" value="1"/>
</dbReference>
<dbReference type="RefSeq" id="WP_006593072.1">
    <property type="nucleotide sequence ID" value="NZ_BAHD01000040.1"/>
</dbReference>
<dbReference type="GO" id="GO:0043780">
    <property type="term" value="F:cobalt-precorrin-5B C1-methyltransferase activity"/>
    <property type="evidence" value="ECO:0007669"/>
    <property type="project" value="RHEA"/>
</dbReference>
<comment type="caution">
    <text evidence="7">The sequence shown here is derived from an EMBL/GenBank/DDBJ whole genome shotgun (WGS) entry which is preliminary data.</text>
</comment>
<keyword evidence="8" id="KW-1185">Reference proteome</keyword>
<dbReference type="InterPro" id="IPR036074">
    <property type="entry name" value="CbiD_sf"/>
</dbReference>
<evidence type="ECO:0000313" key="7">
    <source>
        <dbReference type="EMBL" id="GAB96540.1"/>
    </source>
</evidence>
<dbReference type="STRING" id="1184609.KILIM_040_00490"/>
<dbReference type="Gene3D" id="3.30.2110.10">
    <property type="entry name" value="CbiD-like"/>
    <property type="match status" value="1"/>
</dbReference>
<dbReference type="PANTHER" id="PTHR35863">
    <property type="entry name" value="COBALT-PRECORRIN-5B C(1)-METHYLTRANSFERASE"/>
    <property type="match status" value="1"/>
</dbReference>
<dbReference type="OrthoDB" id="6439987at2"/>
<keyword evidence="4 5" id="KW-0949">S-adenosyl-L-methionine</keyword>
<evidence type="ECO:0000313" key="8">
    <source>
        <dbReference type="Proteomes" id="UP000008366"/>
    </source>
</evidence>
<dbReference type="NCBIfam" id="TIGR00312">
    <property type="entry name" value="cbiD"/>
    <property type="match status" value="1"/>
</dbReference>
<dbReference type="PIRSF" id="PIRSF026782">
    <property type="entry name" value="CbiD"/>
    <property type="match status" value="1"/>
</dbReference>
<evidence type="ECO:0000256" key="4">
    <source>
        <dbReference type="ARBA" id="ARBA00022691"/>
    </source>
</evidence>
<accession>K6WBC5</accession>
<dbReference type="InterPro" id="IPR002748">
    <property type="entry name" value="CbiD"/>
</dbReference>
<dbReference type="EC" id="2.1.1.195" evidence="5"/>
<evidence type="ECO:0000256" key="5">
    <source>
        <dbReference type="HAMAP-Rule" id="MF_00787"/>
    </source>
</evidence>
<name>K6WBC5_9MICO</name>
<dbReference type="AlphaFoldDB" id="K6WBC5"/>
<comment type="pathway">
    <text evidence="5">Cofactor biosynthesis; adenosylcobalamin biosynthesis; cob(II)yrinate a,c-diamide from sirohydrochlorin (anaerobic route): step 6/10.</text>
</comment>
<organism evidence="7 8">
    <name type="scientific">Kineosphaera limosa NBRC 100340</name>
    <dbReference type="NCBI Taxonomy" id="1184609"/>
    <lineage>
        <taxon>Bacteria</taxon>
        <taxon>Bacillati</taxon>
        <taxon>Actinomycetota</taxon>
        <taxon>Actinomycetes</taxon>
        <taxon>Micrococcales</taxon>
        <taxon>Dermatophilaceae</taxon>
        <taxon>Kineosphaera</taxon>
    </lineage>
</organism>
<proteinExistence type="inferred from homology"/>
<evidence type="ECO:0000256" key="1">
    <source>
        <dbReference type="ARBA" id="ARBA00022573"/>
    </source>
</evidence>
<protein>
    <recommendedName>
        <fullName evidence="5">Cobalt-precorrin-5B C(1)-methyltransferase</fullName>
        <ecNumber evidence="5">2.1.1.195</ecNumber>
    </recommendedName>
    <alternativeName>
        <fullName evidence="5">Cobalt-precorrin-6A synthase</fullName>
    </alternativeName>
</protein>
<sequence length="415" mass="42101">MSDSARGDTPTSHSTPDAAAPAAGSHSGTPSGAPTAATRGGRSGQLEHTGLRPGWTTGACATAAATSAYAALLTGEFTDPVTITLPKGQTPAFALTTEQLGPASGSGDPEWAAAAVTKDAGDDPDVTHGALIEVRVRAATPGAGVTFEAGDGVGTVTLPGLPLAVGDPAINPVPRRLITEHLQAVAADHGRAADVVVRIGVRDGEQIARATWNPRLGILGGLSILGTTGVVVPYSCAAWIDSIHRGIDVARALGHGHVAGCTGSTSERVVTQLYDLPETSLLDMGDFVGAVLKHLRRHPVARLTICGGFAKLSKLAAGHLDLHSGRSQVDLALLARLAREAGADDALTRAIEESTTGLGALQLAQAADIALGDEVARAACAQAQAVLRDAPVTVDVICIDRAGRIVGRHTPPPQP</sequence>
<dbReference type="Pfam" id="PF01888">
    <property type="entry name" value="CbiD"/>
    <property type="match status" value="1"/>
</dbReference>
<dbReference type="eggNOG" id="COG1903">
    <property type="taxonomic scope" value="Bacteria"/>
</dbReference>
<feature type="compositionally biased region" description="Polar residues" evidence="6">
    <location>
        <begin position="1"/>
        <end position="15"/>
    </location>
</feature>
<evidence type="ECO:0000256" key="6">
    <source>
        <dbReference type="SAM" id="MobiDB-lite"/>
    </source>
</evidence>
<comment type="function">
    <text evidence="5">Catalyzes the methylation of C-1 in cobalt-precorrin-5B to form cobalt-precorrin-6A.</text>
</comment>
<dbReference type="PANTHER" id="PTHR35863:SF1">
    <property type="entry name" value="COBALT-PRECORRIN-5B C(1)-METHYLTRANSFERASE"/>
    <property type="match status" value="1"/>
</dbReference>